<gene>
    <name evidence="10" type="primary">cyp13a3</name>
</gene>
<evidence type="ECO:0000256" key="2">
    <source>
        <dbReference type="ARBA" id="ARBA00010617"/>
    </source>
</evidence>
<organism evidence="10">
    <name type="scientific">Anisakis simplex</name>
    <name type="common">Herring worm</name>
    <dbReference type="NCBI Taxonomy" id="6269"/>
    <lineage>
        <taxon>Eukaryota</taxon>
        <taxon>Metazoa</taxon>
        <taxon>Ecdysozoa</taxon>
        <taxon>Nematoda</taxon>
        <taxon>Chromadorea</taxon>
        <taxon>Rhabditida</taxon>
        <taxon>Spirurina</taxon>
        <taxon>Ascaridomorpha</taxon>
        <taxon>Ascaridoidea</taxon>
        <taxon>Anisakidae</taxon>
        <taxon>Anisakis</taxon>
        <taxon>Anisakis simplex complex</taxon>
    </lineage>
</organism>
<accession>A0A0N9E381</accession>
<evidence type="ECO:0000256" key="8">
    <source>
        <dbReference type="PIRSR" id="PIRSR602401-1"/>
    </source>
</evidence>
<evidence type="ECO:0000313" key="10">
    <source>
        <dbReference type="EMBL" id="ALF38190.1"/>
    </source>
</evidence>
<proteinExistence type="inferred from homology"/>
<evidence type="ECO:0000256" key="4">
    <source>
        <dbReference type="ARBA" id="ARBA00022723"/>
    </source>
</evidence>
<keyword evidence="4 8" id="KW-0479">Metal-binding</keyword>
<evidence type="ECO:0000256" key="1">
    <source>
        <dbReference type="ARBA" id="ARBA00001971"/>
    </source>
</evidence>
<keyword evidence="6 8" id="KW-0408">Iron</keyword>
<dbReference type="Pfam" id="PF00067">
    <property type="entry name" value="p450"/>
    <property type="match status" value="1"/>
</dbReference>
<dbReference type="InterPro" id="IPR050476">
    <property type="entry name" value="Insect_CytP450_Detox"/>
</dbReference>
<evidence type="ECO:0000256" key="5">
    <source>
        <dbReference type="ARBA" id="ARBA00023002"/>
    </source>
</evidence>
<dbReference type="AlphaFoldDB" id="A0A0N9E381"/>
<dbReference type="PROSITE" id="PS00086">
    <property type="entry name" value="CYTOCHROME_P450"/>
    <property type="match status" value="1"/>
</dbReference>
<keyword evidence="7 9" id="KW-0503">Monooxygenase</keyword>
<dbReference type="FunFam" id="1.10.630.10:FF:000182">
    <property type="entry name" value="Cytochrome P450 3A4"/>
    <property type="match status" value="1"/>
</dbReference>
<comment type="cofactor">
    <cofactor evidence="1 8">
        <name>heme</name>
        <dbReference type="ChEBI" id="CHEBI:30413"/>
    </cofactor>
</comment>
<evidence type="ECO:0000256" key="7">
    <source>
        <dbReference type="ARBA" id="ARBA00023033"/>
    </source>
</evidence>
<dbReference type="SUPFAM" id="SSF48264">
    <property type="entry name" value="Cytochrome P450"/>
    <property type="match status" value="1"/>
</dbReference>
<reference evidence="10" key="1">
    <citation type="submission" date="2015-04" db="EMBL/GenBank/DDBJ databases">
        <title>Effect thiabendazole on the metabolism cytochrome P450.</title>
        <authorList>
            <person name="Jank-Makowszczenko K."/>
            <person name="Paukszto L."/>
            <person name="Jastrzebski J.P."/>
            <person name="Myszczynski K."/>
            <person name="Molcan T."/>
        </authorList>
    </citation>
    <scope>NUCLEOTIDE SEQUENCE</scope>
</reference>
<dbReference type="GO" id="GO:0020037">
    <property type="term" value="F:heme binding"/>
    <property type="evidence" value="ECO:0007669"/>
    <property type="project" value="InterPro"/>
</dbReference>
<feature type="non-terminal residue" evidence="10">
    <location>
        <position position="1"/>
    </location>
</feature>
<dbReference type="GO" id="GO:0004497">
    <property type="term" value="F:monooxygenase activity"/>
    <property type="evidence" value="ECO:0007669"/>
    <property type="project" value="UniProtKB-KW"/>
</dbReference>
<dbReference type="InterPro" id="IPR017972">
    <property type="entry name" value="Cyt_P450_CS"/>
</dbReference>
<keyword evidence="5 9" id="KW-0560">Oxidoreductase</keyword>
<evidence type="ECO:0000256" key="6">
    <source>
        <dbReference type="ARBA" id="ARBA00023004"/>
    </source>
</evidence>
<dbReference type="GO" id="GO:0016705">
    <property type="term" value="F:oxidoreductase activity, acting on paired donors, with incorporation or reduction of molecular oxygen"/>
    <property type="evidence" value="ECO:0007669"/>
    <property type="project" value="InterPro"/>
</dbReference>
<dbReference type="PRINTS" id="PR00385">
    <property type="entry name" value="P450"/>
</dbReference>
<dbReference type="PANTHER" id="PTHR24292:SF102">
    <property type="entry name" value="CYTOCHROME P450 FAMILY-RELATED"/>
    <property type="match status" value="1"/>
</dbReference>
<dbReference type="InterPro" id="IPR002401">
    <property type="entry name" value="Cyt_P450_E_grp-I"/>
</dbReference>
<dbReference type="Gene3D" id="1.10.630.10">
    <property type="entry name" value="Cytochrome P450"/>
    <property type="match status" value="1"/>
</dbReference>
<dbReference type="InterPro" id="IPR036396">
    <property type="entry name" value="Cyt_P450_sf"/>
</dbReference>
<feature type="binding site" description="axial binding residue" evidence="8">
    <location>
        <position position="412"/>
    </location>
    <ligand>
        <name>heme</name>
        <dbReference type="ChEBI" id="CHEBI:30413"/>
    </ligand>
    <ligandPart>
        <name>Fe</name>
        <dbReference type="ChEBI" id="CHEBI:18248"/>
    </ligandPart>
</feature>
<dbReference type="PRINTS" id="PR00463">
    <property type="entry name" value="EP450I"/>
</dbReference>
<dbReference type="EMBL" id="KR092169">
    <property type="protein sequence ID" value="ALF38190.1"/>
    <property type="molecule type" value="Genomic_DNA"/>
</dbReference>
<comment type="similarity">
    <text evidence="2 9">Belongs to the cytochrome P450 family.</text>
</comment>
<protein>
    <submittedName>
        <fullName evidence="10">Cytochrome P450</fullName>
    </submittedName>
</protein>
<dbReference type="InterPro" id="IPR001128">
    <property type="entry name" value="Cyt_P450"/>
</dbReference>
<keyword evidence="3 8" id="KW-0349">Heme</keyword>
<dbReference type="PANTHER" id="PTHR24292">
    <property type="entry name" value="CYTOCHROME P450"/>
    <property type="match status" value="1"/>
</dbReference>
<evidence type="ECO:0000256" key="3">
    <source>
        <dbReference type="ARBA" id="ARBA00022617"/>
    </source>
</evidence>
<sequence length="466" mass="54607">MKDERTPFRFEELRQKYGKTYAIMQGAFPTIVTSDVDLIQEICLKKFRYFHSRMTDPTSGDPDKSRGVHVFAARGERWKRIRTVTSPALSTQNLRNLFTTIRDSVDRFIDGLLEDNNNSAPIELHRQFQNLAYDVISRCALGRKESCQNCDPNLELLLRKFSARQAFSPFSIASLSWCLPEWNIIFQSYNSLRSKIRSFFHLQIDPLVQYARNLCDISERKQKSQEDFDFLQFLKNVEDNEWNGWRTSNDVRTDISTIKIDRKMTAEEIVEQMRFLSTAGFDTTANTLTYLTYLLAIHADKQQKLRDEIDECDELCFDVINQLNYLHWCIAETLRLFPHASLLQSRRCVEDCEASSFKFKRGINIAFDTWSLHHDREVWGEDAGEFRPERFADRNSEQLKSWTPFGVGPRMCIGMRFALLEIKTAMFQIMKNFRILKATPSDQLRIRLREMGTVWPDSARVILEAR</sequence>
<dbReference type="GO" id="GO:0005506">
    <property type="term" value="F:iron ion binding"/>
    <property type="evidence" value="ECO:0007669"/>
    <property type="project" value="InterPro"/>
</dbReference>
<evidence type="ECO:0000256" key="9">
    <source>
        <dbReference type="RuleBase" id="RU000461"/>
    </source>
</evidence>
<name>A0A0N9E381_ANISI</name>